<dbReference type="GO" id="GO:0016020">
    <property type="term" value="C:membrane"/>
    <property type="evidence" value="ECO:0007669"/>
    <property type="project" value="InterPro"/>
</dbReference>
<dbReference type="SUPFAM" id="SSF49899">
    <property type="entry name" value="Concanavalin A-like lectins/glucanases"/>
    <property type="match status" value="2"/>
</dbReference>
<sequence length="409" mass="44508">MAADDWHTLWLNSSDQSGVWQQAAVLVPVSTTGLRLSGNVANASDVVRVKSLQASYLQQTGDIACGFEADLCSWYSNGEQSWLRNSGPTRSSYTGPEQAAEGTWYVYTEAISAFDKDFVLTSSVFEASPVTRYFHFYFHMLGTSMGSLHVESLGNAGWTQLWSRTGAQGRQWVLALVSLPQDAMSVRFVGTTGDGFRSDMAVDGIAAGLPTVEDFRQFSCDFRFDTCLWINTGTASWQHVAGPGEHDRWLEVAGNGSQAQQCTLETAAVFNTTETKILLFAYQVFGSSSTTLAVEYEMAADDWHTLWLNSSDQSGVWQQAAVLVPVSTTGLRLSGNVSNASDVVRVGSLLALEPAAAFANISCTFEHNSACKWAGASWKIHSSTGDSYVRLEVYLGQASHKGFCKQVFS</sequence>
<dbReference type="PROSITE" id="PS50060">
    <property type="entry name" value="MAM_2"/>
    <property type="match status" value="1"/>
</dbReference>
<dbReference type="InterPro" id="IPR013320">
    <property type="entry name" value="ConA-like_dom_sf"/>
</dbReference>
<feature type="domain" description="MAM" evidence="1">
    <location>
        <begin position="63"/>
        <end position="222"/>
    </location>
</feature>
<keyword evidence="3" id="KW-1185">Reference proteome</keyword>
<dbReference type="OrthoDB" id="412155at2759"/>
<proteinExistence type="predicted"/>
<dbReference type="Proteomes" id="UP000601435">
    <property type="component" value="Unassembled WGS sequence"/>
</dbReference>
<dbReference type="InterPro" id="IPR051560">
    <property type="entry name" value="MAM_domain-containing"/>
</dbReference>
<comment type="caution">
    <text evidence="2">The sequence shown here is derived from an EMBL/GenBank/DDBJ whole genome shotgun (WGS) entry which is preliminary data.</text>
</comment>
<dbReference type="PANTHER" id="PTHR23282">
    <property type="entry name" value="APICAL ENDOSOMAL GLYCOPROTEIN PRECURSOR"/>
    <property type="match status" value="1"/>
</dbReference>
<dbReference type="AlphaFoldDB" id="A0A813A2D6"/>
<dbReference type="CDD" id="cd06263">
    <property type="entry name" value="MAM"/>
    <property type="match status" value="1"/>
</dbReference>
<dbReference type="InterPro" id="IPR000998">
    <property type="entry name" value="MAM_dom"/>
</dbReference>
<dbReference type="SMART" id="SM00137">
    <property type="entry name" value="MAM"/>
    <property type="match status" value="1"/>
</dbReference>
<gene>
    <name evidence="2" type="ORF">SNEC2469_LOCUS25970</name>
</gene>
<accession>A0A813A2D6</accession>
<reference evidence="2" key="1">
    <citation type="submission" date="2021-02" db="EMBL/GenBank/DDBJ databases">
        <authorList>
            <person name="Dougan E. K."/>
            <person name="Rhodes N."/>
            <person name="Thang M."/>
            <person name="Chan C."/>
        </authorList>
    </citation>
    <scope>NUCLEOTIDE SEQUENCE</scope>
</reference>
<dbReference type="Pfam" id="PF00629">
    <property type="entry name" value="MAM"/>
    <property type="match status" value="1"/>
</dbReference>
<dbReference type="EMBL" id="CAJNJA010052031">
    <property type="protein sequence ID" value="CAE7845393.1"/>
    <property type="molecule type" value="Genomic_DNA"/>
</dbReference>
<protein>
    <recommendedName>
        <fullName evidence="1">MAM domain-containing protein</fullName>
    </recommendedName>
</protein>
<dbReference type="PANTHER" id="PTHR23282:SF101">
    <property type="entry name" value="MAM DOMAIN-CONTAINING PROTEIN"/>
    <property type="match status" value="1"/>
</dbReference>
<evidence type="ECO:0000313" key="2">
    <source>
        <dbReference type="EMBL" id="CAE7845393.1"/>
    </source>
</evidence>
<name>A0A813A2D6_9DINO</name>
<dbReference type="Gene3D" id="2.60.120.200">
    <property type="match status" value="2"/>
</dbReference>
<organism evidence="2 3">
    <name type="scientific">Symbiodinium necroappetens</name>
    <dbReference type="NCBI Taxonomy" id="1628268"/>
    <lineage>
        <taxon>Eukaryota</taxon>
        <taxon>Sar</taxon>
        <taxon>Alveolata</taxon>
        <taxon>Dinophyceae</taxon>
        <taxon>Suessiales</taxon>
        <taxon>Symbiodiniaceae</taxon>
        <taxon>Symbiodinium</taxon>
    </lineage>
</organism>
<evidence type="ECO:0000259" key="1">
    <source>
        <dbReference type="PROSITE" id="PS50060"/>
    </source>
</evidence>
<evidence type="ECO:0000313" key="3">
    <source>
        <dbReference type="Proteomes" id="UP000601435"/>
    </source>
</evidence>